<evidence type="ECO:0000313" key="2">
    <source>
        <dbReference type="EMBL" id="SBV37841.1"/>
    </source>
</evidence>
<sequence>MRLADMATDSAIAAVANKAAATGGGVTSLLGGLTANDIAMFGGLALTAISVCVQVYYKRRADRRAAELAALRKRAISAGLQSAGDMDGEDSDDG</sequence>
<proteinExistence type="predicted"/>
<feature type="transmembrane region" description="Helical" evidence="1">
    <location>
        <begin position="38"/>
        <end position="57"/>
    </location>
</feature>
<keyword evidence="1" id="KW-0812">Transmembrane</keyword>
<reference evidence="2" key="1">
    <citation type="submission" date="2016-03" db="EMBL/GenBank/DDBJ databases">
        <authorList>
            <person name="Ploux O."/>
        </authorList>
    </citation>
    <scope>NUCLEOTIDE SEQUENCE</scope>
    <source>
        <strain evidence="2">UC10</strain>
    </source>
</reference>
<name>A0A1Y5Q6I3_9GAMM</name>
<keyword evidence="1" id="KW-0472">Membrane</keyword>
<organism evidence="2">
    <name type="scientific">uncultured Stenotrophomonas sp</name>
    <dbReference type="NCBI Taxonomy" id="165438"/>
    <lineage>
        <taxon>Bacteria</taxon>
        <taxon>Pseudomonadati</taxon>
        <taxon>Pseudomonadota</taxon>
        <taxon>Gammaproteobacteria</taxon>
        <taxon>Lysobacterales</taxon>
        <taxon>Lysobacteraceae</taxon>
        <taxon>Stenotrophomonas</taxon>
        <taxon>environmental samples</taxon>
    </lineage>
</organism>
<dbReference type="Pfam" id="PF16080">
    <property type="entry name" value="Phage_holin_2_3"/>
    <property type="match status" value="1"/>
</dbReference>
<accession>A0A1Y5Q6I3</accession>
<gene>
    <name evidence="2" type="ORF">STPYR_12784</name>
</gene>
<dbReference type="AlphaFoldDB" id="A0A1Y5Q6I3"/>
<protein>
    <recommendedName>
        <fullName evidence="3">Holin</fullName>
    </recommendedName>
</protein>
<evidence type="ECO:0000256" key="1">
    <source>
        <dbReference type="SAM" id="Phobius"/>
    </source>
</evidence>
<dbReference type="InterPro" id="IPR032118">
    <property type="entry name" value="Phage_holin_HP1"/>
</dbReference>
<keyword evidence="1" id="KW-1133">Transmembrane helix</keyword>
<dbReference type="EMBL" id="FLTS01000001">
    <property type="protein sequence ID" value="SBV37841.1"/>
    <property type="molecule type" value="Genomic_DNA"/>
</dbReference>
<evidence type="ECO:0008006" key="3">
    <source>
        <dbReference type="Google" id="ProtNLM"/>
    </source>
</evidence>